<evidence type="ECO:0000256" key="1">
    <source>
        <dbReference type="ARBA" id="ARBA00022676"/>
    </source>
</evidence>
<name>A0A9P6W718_MAUEX</name>
<organism evidence="4 5">
    <name type="scientific">Maudiozyma exigua</name>
    <name type="common">Yeast</name>
    <name type="synonym">Kazachstania exigua</name>
    <dbReference type="NCBI Taxonomy" id="34358"/>
    <lineage>
        <taxon>Eukaryota</taxon>
        <taxon>Fungi</taxon>
        <taxon>Dikarya</taxon>
        <taxon>Ascomycota</taxon>
        <taxon>Saccharomycotina</taxon>
        <taxon>Saccharomycetes</taxon>
        <taxon>Saccharomycetales</taxon>
        <taxon>Saccharomycetaceae</taxon>
        <taxon>Maudiozyma</taxon>
    </lineage>
</organism>
<dbReference type="Gene3D" id="3.40.1030.10">
    <property type="entry name" value="Nucleoside phosphorylase/phosphoribosyltransferase catalytic domain"/>
    <property type="match status" value="1"/>
</dbReference>
<accession>A0A9P6W718</accession>
<dbReference type="Proteomes" id="UP000750334">
    <property type="component" value="Unassembled WGS sequence"/>
</dbReference>
<dbReference type="NCBIfam" id="TIGR01245">
    <property type="entry name" value="trpD"/>
    <property type="match status" value="1"/>
</dbReference>
<evidence type="ECO:0000259" key="3">
    <source>
        <dbReference type="Pfam" id="PF00591"/>
    </source>
</evidence>
<dbReference type="PANTHER" id="PTHR43285">
    <property type="entry name" value="ANTHRANILATE PHOSPHORIBOSYLTRANSFERASE"/>
    <property type="match status" value="1"/>
</dbReference>
<feature type="domain" description="Glycosyl transferase family 3" evidence="3">
    <location>
        <begin position="105"/>
        <end position="372"/>
    </location>
</feature>
<comment type="caution">
    <text evidence="4">The sequence shown here is derived from an EMBL/GenBank/DDBJ whole genome shotgun (WGS) entry which is preliminary data.</text>
</comment>
<dbReference type="OrthoDB" id="427800at2759"/>
<keyword evidence="5" id="KW-1185">Reference proteome</keyword>
<sequence>MSEKELVQYTKKLLVSPEDPSILTPTELHDAIVMIMNLLKKLGTNGVGGVPNDVTQMPLLIKIASFLTALRTSGLDHKAEYIAEAAKAVLEFSRLVDLPQQKPQYNILDIVGTGGDGQNTFNVSTSAAIVASGIPHLKICKHGGKASTSNSGAGDLIGKLGCDIAKVTPTSVPQLWNDNDFLFLLAPYFHDGMSLMAPLRKVLGIPTIFNVLGPLLHPVDHVNKRVLGVYSHDLGEEYVKAAAMVYPQSEIFVVWGNVGLDEVSPIGKTTVWHFKRDQQYEQDNFQKFDIEPSMFGIQEHSLQDCISLGPEANAHILRDEILSGKHKLGDNHPIYDYILLNTAVLYCLAVGNHDWKTGIEMAEASIQSGSALKSLQHFIDSVQNL</sequence>
<reference evidence="4 5" key="1">
    <citation type="submission" date="2020-11" db="EMBL/GenBank/DDBJ databases">
        <title>Kefir isolates.</title>
        <authorList>
            <person name="Marcisauskas S."/>
            <person name="Kim Y."/>
            <person name="Blasche S."/>
        </authorList>
    </citation>
    <scope>NUCLEOTIDE SEQUENCE [LARGE SCALE GENOMIC DNA]</scope>
    <source>
        <strain evidence="4 5">OG2</strain>
    </source>
</reference>
<dbReference type="Pfam" id="PF00591">
    <property type="entry name" value="Glycos_transf_3"/>
    <property type="match status" value="1"/>
</dbReference>
<dbReference type="GO" id="GO:0005829">
    <property type="term" value="C:cytosol"/>
    <property type="evidence" value="ECO:0007669"/>
    <property type="project" value="TreeGrafter"/>
</dbReference>
<dbReference type="AlphaFoldDB" id="A0A9P6W718"/>
<evidence type="ECO:0000256" key="2">
    <source>
        <dbReference type="ARBA" id="ARBA00022679"/>
    </source>
</evidence>
<evidence type="ECO:0000313" key="4">
    <source>
        <dbReference type="EMBL" id="KAG0664559.1"/>
    </source>
</evidence>
<evidence type="ECO:0000313" key="5">
    <source>
        <dbReference type="Proteomes" id="UP000750334"/>
    </source>
</evidence>
<dbReference type="EMBL" id="PUHR01000118">
    <property type="protein sequence ID" value="KAG0664559.1"/>
    <property type="molecule type" value="Genomic_DNA"/>
</dbReference>
<keyword evidence="2" id="KW-0808">Transferase</keyword>
<dbReference type="InterPro" id="IPR035902">
    <property type="entry name" value="Nuc_phospho_transferase"/>
</dbReference>
<protein>
    <submittedName>
        <fullName evidence="4">Anthranilate phosphoribosyltransferase</fullName>
    </submittedName>
</protein>
<dbReference type="SUPFAM" id="SSF52418">
    <property type="entry name" value="Nucleoside phosphorylase/phosphoribosyltransferase catalytic domain"/>
    <property type="match status" value="1"/>
</dbReference>
<gene>
    <name evidence="4" type="primary">TRP4</name>
    <name evidence="4" type="ORF">C6P45_000550</name>
</gene>
<keyword evidence="1 4" id="KW-0328">Glycosyltransferase</keyword>
<proteinExistence type="predicted"/>
<dbReference type="GO" id="GO:0000162">
    <property type="term" value="P:L-tryptophan biosynthetic process"/>
    <property type="evidence" value="ECO:0007669"/>
    <property type="project" value="InterPro"/>
</dbReference>
<dbReference type="PANTHER" id="PTHR43285:SF2">
    <property type="entry name" value="ANTHRANILATE PHOSPHORIBOSYLTRANSFERASE"/>
    <property type="match status" value="1"/>
</dbReference>
<dbReference type="GO" id="GO:0004048">
    <property type="term" value="F:anthranilate phosphoribosyltransferase activity"/>
    <property type="evidence" value="ECO:0007669"/>
    <property type="project" value="InterPro"/>
</dbReference>
<dbReference type="InterPro" id="IPR005940">
    <property type="entry name" value="Anthranilate_Pribosyl_Tfrase"/>
</dbReference>
<dbReference type="InterPro" id="IPR000312">
    <property type="entry name" value="Glycosyl_Trfase_fam3"/>
</dbReference>